<keyword evidence="4" id="KW-1185">Reference proteome</keyword>
<gene>
    <name evidence="3" type="ORF">G5C65_03610</name>
</gene>
<feature type="domain" description="DUF7848" evidence="2">
    <location>
        <begin position="7"/>
        <end position="78"/>
    </location>
</feature>
<dbReference type="Pfam" id="PF25232">
    <property type="entry name" value="DUF7848"/>
    <property type="match status" value="1"/>
</dbReference>
<dbReference type="Proteomes" id="UP000477722">
    <property type="component" value="Unassembled WGS sequence"/>
</dbReference>
<proteinExistence type="predicted"/>
<dbReference type="EMBL" id="JAAKZZ010000019">
    <property type="protein sequence ID" value="NGO67455.1"/>
    <property type="molecule type" value="Genomic_DNA"/>
</dbReference>
<sequence length="89" mass="9784">MSTGERAARARFRYAEWALEPVTDAPVTYTSRCHTCGEPCAERTDADTAERAALKHVGRTHHADFELSASRPYRARLTDPTGGAPPRSP</sequence>
<protein>
    <recommendedName>
        <fullName evidence="2">DUF7848 domain-containing protein</fullName>
    </recommendedName>
</protein>
<accession>A0A6G4WQH8</accession>
<organism evidence="3 4">
    <name type="scientific">Streptomyces boncukensis</name>
    <dbReference type="NCBI Taxonomy" id="2711219"/>
    <lineage>
        <taxon>Bacteria</taxon>
        <taxon>Bacillati</taxon>
        <taxon>Actinomycetota</taxon>
        <taxon>Actinomycetes</taxon>
        <taxon>Kitasatosporales</taxon>
        <taxon>Streptomycetaceae</taxon>
        <taxon>Streptomyces</taxon>
    </lineage>
</organism>
<evidence type="ECO:0000259" key="2">
    <source>
        <dbReference type="Pfam" id="PF25232"/>
    </source>
</evidence>
<name>A0A6G4WQH8_9ACTN</name>
<dbReference type="RefSeq" id="WP_165297115.1">
    <property type="nucleotide sequence ID" value="NZ_JAAKZZ010000019.1"/>
</dbReference>
<dbReference type="AlphaFoldDB" id="A0A6G4WQH8"/>
<evidence type="ECO:0000313" key="3">
    <source>
        <dbReference type="EMBL" id="NGO67455.1"/>
    </source>
</evidence>
<dbReference type="InterPro" id="IPR057170">
    <property type="entry name" value="DUF7848"/>
</dbReference>
<evidence type="ECO:0000256" key="1">
    <source>
        <dbReference type="SAM" id="MobiDB-lite"/>
    </source>
</evidence>
<reference evidence="3 4" key="1">
    <citation type="submission" date="2020-02" db="EMBL/GenBank/DDBJ databases">
        <title>Whole-genome analyses of novel actinobacteria.</title>
        <authorList>
            <person name="Sahin N."/>
            <person name="Tatar D."/>
        </authorList>
    </citation>
    <scope>NUCLEOTIDE SEQUENCE [LARGE SCALE GENOMIC DNA]</scope>
    <source>
        <strain evidence="3 4">SB3404</strain>
    </source>
</reference>
<evidence type="ECO:0000313" key="4">
    <source>
        <dbReference type="Proteomes" id="UP000477722"/>
    </source>
</evidence>
<feature type="region of interest" description="Disordered" evidence="1">
    <location>
        <begin position="58"/>
        <end position="89"/>
    </location>
</feature>
<comment type="caution">
    <text evidence="3">The sequence shown here is derived from an EMBL/GenBank/DDBJ whole genome shotgun (WGS) entry which is preliminary data.</text>
</comment>